<dbReference type="PROSITE" id="PS50011">
    <property type="entry name" value="PROTEIN_KINASE_DOM"/>
    <property type="match status" value="3"/>
</dbReference>
<feature type="domain" description="Protein kinase" evidence="1">
    <location>
        <begin position="1"/>
        <end position="238"/>
    </location>
</feature>
<feature type="domain" description="Protein kinase" evidence="1">
    <location>
        <begin position="224"/>
        <end position="447"/>
    </location>
</feature>
<dbReference type="SUPFAM" id="SSF56112">
    <property type="entry name" value="Protein kinase-like (PK-like)"/>
    <property type="match status" value="3"/>
</dbReference>
<dbReference type="Pfam" id="PF00069">
    <property type="entry name" value="Pkinase"/>
    <property type="match status" value="3"/>
</dbReference>
<dbReference type="InterPro" id="IPR051681">
    <property type="entry name" value="Ser/Thr_Kinases-Pseudokinases"/>
</dbReference>
<dbReference type="SMART" id="SM00220">
    <property type="entry name" value="S_TKc"/>
    <property type="match status" value="3"/>
</dbReference>
<dbReference type="PROSITE" id="PS00108">
    <property type="entry name" value="PROTEIN_KINASE_ST"/>
    <property type="match status" value="1"/>
</dbReference>
<comment type="caution">
    <text evidence="2">The sequence shown here is derived from an EMBL/GenBank/DDBJ whole genome shotgun (WGS) entry which is preliminary data.</text>
</comment>
<dbReference type="InterPro" id="IPR011009">
    <property type="entry name" value="Kinase-like_dom_sf"/>
</dbReference>
<sequence>MDHPQIVFFIGVAWDSLSDLCLVLEFMDGGDLRTLLDKYEASEYPVGFIKQKTSVAFQVCQALTYLHSLKPPVIHRDLKSRNILLNEAMDAKLTDFGISKERHNQSMTTGVGTTLWMAPGVMLGENYDTKADMFAFGVVLSELDVHSLPYSHVKQRGLDSDGQEMLEAVLLRKLTAREVEFSESSPFSVSDETILPEMVSSDQSALWNDEVIIANRIPRDKVKVKKLLSRGAYGEIYLGKFNRKPVAIKMLVAATRGSIQQVNDLLAEAKMTASMDHPHIISFIGLAWDSLSDLCVVLEYLDGGDLRALLNSYVKSRHPVGIDKTKATIAFQVCHALTYLHSLSPPVVHRDLKSRNVLVSRSMNTKLTDFGISRERPDHTMTAGVGTSLWMAPEVMLGEKSKGKHGGHYNTTLDASLIEAAHNGIWNDDVITAKRIPRDKVKIKKLISRGAYGEVYNGVFNGQPVAVKMLLPSTRGSLQHVTDFLTEAKMTASMDHPHIVTFIGVAWDSLSDLCVVLEFMDGGDLRMLLNKYEATKHPVGFDKQKTTIALHVCHALTYLHSLMPPVIHRDLKSRNILLNHDFEAKLTDFGISRERLDQTMTAGVGTSLWMAPEVMLGEKYDVKADMFSFGVVLSELDVHTLPYAQTKQRSLDTSGRKMADATLLQKITAAEALYRLQVILTQDLG</sequence>
<evidence type="ECO:0000313" key="2">
    <source>
        <dbReference type="EMBL" id="POM74232.1"/>
    </source>
</evidence>
<dbReference type="EMBL" id="NCKW01004908">
    <property type="protein sequence ID" value="POM74232.1"/>
    <property type="molecule type" value="Genomic_DNA"/>
</dbReference>
<dbReference type="AlphaFoldDB" id="A0A2P4Y8U9"/>
<dbReference type="GO" id="GO:0004674">
    <property type="term" value="F:protein serine/threonine kinase activity"/>
    <property type="evidence" value="ECO:0007669"/>
    <property type="project" value="TreeGrafter"/>
</dbReference>
<name>A0A2P4Y8U9_9STRA</name>
<feature type="domain" description="Protein kinase" evidence="1">
    <location>
        <begin position="441"/>
        <end position="685"/>
    </location>
</feature>
<dbReference type="PANTHER" id="PTHR44329:SF214">
    <property type="entry name" value="PROTEIN KINASE DOMAIN-CONTAINING PROTEIN"/>
    <property type="match status" value="1"/>
</dbReference>
<keyword evidence="2" id="KW-0808">Transferase</keyword>
<organism evidence="2 3">
    <name type="scientific">Phytophthora palmivora</name>
    <dbReference type="NCBI Taxonomy" id="4796"/>
    <lineage>
        <taxon>Eukaryota</taxon>
        <taxon>Sar</taxon>
        <taxon>Stramenopiles</taxon>
        <taxon>Oomycota</taxon>
        <taxon>Peronosporomycetes</taxon>
        <taxon>Peronosporales</taxon>
        <taxon>Peronosporaceae</taxon>
        <taxon>Phytophthora</taxon>
    </lineage>
</organism>
<keyword evidence="2" id="KW-0418">Kinase</keyword>
<proteinExistence type="predicted"/>
<gene>
    <name evidence="2" type="ORF">PHPALM_8847</name>
</gene>
<reference evidence="2 3" key="1">
    <citation type="journal article" date="2017" name="Genome Biol. Evol.">
        <title>Phytophthora megakarya and P. palmivora, closely related causal agents of cacao black pod rot, underwent increases in genome sizes and gene numbers by different mechanisms.</title>
        <authorList>
            <person name="Ali S.S."/>
            <person name="Shao J."/>
            <person name="Lary D.J."/>
            <person name="Kronmiller B."/>
            <person name="Shen D."/>
            <person name="Strem M.D."/>
            <person name="Amoako-Attah I."/>
            <person name="Akrofi A.Y."/>
            <person name="Begoude B.A."/>
            <person name="Ten Hoopen G.M."/>
            <person name="Coulibaly K."/>
            <person name="Kebe B.I."/>
            <person name="Melnick R.L."/>
            <person name="Guiltinan M.J."/>
            <person name="Tyler B.M."/>
            <person name="Meinhardt L.W."/>
            <person name="Bailey B.A."/>
        </authorList>
    </citation>
    <scope>NUCLEOTIDE SEQUENCE [LARGE SCALE GENOMIC DNA]</scope>
    <source>
        <strain evidence="3">sbr112.9</strain>
    </source>
</reference>
<evidence type="ECO:0000259" key="1">
    <source>
        <dbReference type="PROSITE" id="PS50011"/>
    </source>
</evidence>
<evidence type="ECO:0000313" key="3">
    <source>
        <dbReference type="Proteomes" id="UP000237271"/>
    </source>
</evidence>
<dbReference type="InterPro" id="IPR000719">
    <property type="entry name" value="Prot_kinase_dom"/>
</dbReference>
<dbReference type="OrthoDB" id="107748at2759"/>
<accession>A0A2P4Y8U9</accession>
<dbReference type="GO" id="GO:0005524">
    <property type="term" value="F:ATP binding"/>
    <property type="evidence" value="ECO:0007669"/>
    <property type="project" value="InterPro"/>
</dbReference>
<dbReference type="PANTHER" id="PTHR44329">
    <property type="entry name" value="SERINE/THREONINE-PROTEIN KINASE TNNI3K-RELATED"/>
    <property type="match status" value="1"/>
</dbReference>
<protein>
    <submittedName>
        <fullName evidence="2">TKL protein kinase</fullName>
    </submittedName>
</protein>
<dbReference type="Proteomes" id="UP000237271">
    <property type="component" value="Unassembled WGS sequence"/>
</dbReference>
<keyword evidence="3" id="KW-1185">Reference proteome</keyword>
<dbReference type="Gene3D" id="1.10.510.10">
    <property type="entry name" value="Transferase(Phosphotransferase) domain 1"/>
    <property type="match status" value="3"/>
</dbReference>
<dbReference type="InterPro" id="IPR008271">
    <property type="entry name" value="Ser/Thr_kinase_AS"/>
</dbReference>